<dbReference type="PIRSF" id="PIRSF003180">
    <property type="entry name" value="DiGMPpdiest_YuxH"/>
    <property type="match status" value="1"/>
</dbReference>
<dbReference type="PANTHER" id="PTHR33525">
    <property type="match status" value="1"/>
</dbReference>
<dbReference type="SUPFAM" id="SSF141868">
    <property type="entry name" value="EAL domain-like"/>
    <property type="match status" value="1"/>
</dbReference>
<dbReference type="InterPro" id="IPR035919">
    <property type="entry name" value="EAL_sf"/>
</dbReference>
<comment type="caution">
    <text evidence="3">The sequence shown here is derived from an EMBL/GenBank/DDBJ whole genome shotgun (WGS) entry which is preliminary data.</text>
</comment>
<dbReference type="Pfam" id="PF00563">
    <property type="entry name" value="EAL"/>
    <property type="match status" value="1"/>
</dbReference>
<dbReference type="Proteomes" id="UP000479335">
    <property type="component" value="Unassembled WGS sequence"/>
</dbReference>
<dbReference type="SUPFAM" id="SSF109604">
    <property type="entry name" value="HD-domain/PDEase-like"/>
    <property type="match status" value="1"/>
</dbReference>
<dbReference type="SMART" id="SM00052">
    <property type="entry name" value="EAL"/>
    <property type="match status" value="1"/>
</dbReference>
<dbReference type="InterPro" id="IPR013976">
    <property type="entry name" value="HDOD"/>
</dbReference>
<sequence>MTDLVTTDTVRAPAPSGEFFLARQPILGRDQRLMGFELLFRSADIGQAGISDDVSATAAVIAHVSQLGMEQVVGHQLAFVNVDATVLASDFVRFLPSDKVVLEILETVKATPEVILRVTELKQFGFKFALDDVIVDSEDVRKLLPLVHVVKIDLKGVAPNALPVLLGQLNKAGKKLLAEKVETREEFQQCLSLGFDYFQGYYFARPVVLSGRKISPSELAILRILDQINTDVENSVIELSVKHDPLISLNLLRLVNTPTAGAHIKIDSIGKALLVLGRRQLQRWLQILLYAKPGETIELSSPLLQMATVRGKLLELMLLNTRTERRTDADTGFTVGMLSLIDTLFSMSMSDVLDTLVVSDDVRAALLMRSGDLGRLLDIVEMLEQAQLGTAMHSHLRYLKMSPADLHRLQLQAFQWSNGLTL</sequence>
<dbReference type="EMBL" id="WWCN01000003">
    <property type="protein sequence ID" value="MYM22203.1"/>
    <property type="molecule type" value="Genomic_DNA"/>
</dbReference>
<feature type="domain" description="EAL" evidence="1">
    <location>
        <begin position="1"/>
        <end position="220"/>
    </location>
</feature>
<dbReference type="PANTHER" id="PTHR33525:SF4">
    <property type="entry name" value="CYCLIC DI-GMP PHOSPHODIESTERASE CDGJ"/>
    <property type="match status" value="1"/>
</dbReference>
<name>A0A6L8K3W5_9BURK</name>
<dbReference type="PROSITE" id="PS50883">
    <property type="entry name" value="EAL"/>
    <property type="match status" value="1"/>
</dbReference>
<protein>
    <submittedName>
        <fullName evidence="3">EAL domain-containing protein</fullName>
    </submittedName>
</protein>
<dbReference type="Gene3D" id="1.10.3210.10">
    <property type="entry name" value="Hypothetical protein af1432"/>
    <property type="match status" value="1"/>
</dbReference>
<keyword evidence="4" id="KW-1185">Reference proteome</keyword>
<dbReference type="InterPro" id="IPR001633">
    <property type="entry name" value="EAL_dom"/>
</dbReference>
<evidence type="ECO:0000259" key="1">
    <source>
        <dbReference type="PROSITE" id="PS50883"/>
    </source>
</evidence>
<dbReference type="AlphaFoldDB" id="A0A6L8K3W5"/>
<evidence type="ECO:0000313" key="3">
    <source>
        <dbReference type="EMBL" id="MYM22203.1"/>
    </source>
</evidence>
<dbReference type="InterPro" id="IPR052340">
    <property type="entry name" value="RNase_Y/CdgJ"/>
</dbReference>
<organism evidence="3 4">
    <name type="scientific">Duganella flavida</name>
    <dbReference type="NCBI Taxonomy" id="2692175"/>
    <lineage>
        <taxon>Bacteria</taxon>
        <taxon>Pseudomonadati</taxon>
        <taxon>Pseudomonadota</taxon>
        <taxon>Betaproteobacteria</taxon>
        <taxon>Burkholderiales</taxon>
        <taxon>Oxalobacteraceae</taxon>
        <taxon>Telluria group</taxon>
        <taxon>Duganella</taxon>
    </lineage>
</organism>
<dbReference type="Pfam" id="PF08668">
    <property type="entry name" value="HDOD"/>
    <property type="match status" value="1"/>
</dbReference>
<evidence type="ECO:0000313" key="4">
    <source>
        <dbReference type="Proteomes" id="UP000479335"/>
    </source>
</evidence>
<dbReference type="PROSITE" id="PS51833">
    <property type="entry name" value="HDOD"/>
    <property type="match status" value="1"/>
</dbReference>
<evidence type="ECO:0000259" key="2">
    <source>
        <dbReference type="PROSITE" id="PS51833"/>
    </source>
</evidence>
<gene>
    <name evidence="3" type="ORF">GTP46_06060</name>
</gene>
<feature type="domain" description="HDOD" evidence="2">
    <location>
        <begin position="214"/>
        <end position="402"/>
    </location>
</feature>
<dbReference type="RefSeq" id="WP_161005711.1">
    <property type="nucleotide sequence ID" value="NZ_WWCN01000003.1"/>
</dbReference>
<dbReference type="Gene3D" id="3.20.20.450">
    <property type="entry name" value="EAL domain"/>
    <property type="match status" value="1"/>
</dbReference>
<reference evidence="3 4" key="1">
    <citation type="submission" date="2019-12" db="EMBL/GenBank/DDBJ databases">
        <title>Novel species isolated from a subtropical stream in China.</title>
        <authorList>
            <person name="Lu H."/>
        </authorList>
    </citation>
    <scope>NUCLEOTIDE SEQUENCE [LARGE SCALE GENOMIC DNA]</scope>
    <source>
        <strain evidence="3 4">FT135W</strain>
    </source>
</reference>
<proteinExistence type="predicted"/>
<dbReference type="InterPro" id="IPR014408">
    <property type="entry name" value="dGMP_Pdiesterase_EAL/HD-GYP"/>
</dbReference>
<accession>A0A6L8K3W5</accession>